<keyword evidence="2" id="KW-0805">Transcription regulation</keyword>
<feature type="region of interest" description="Disordered" evidence="7">
    <location>
        <begin position="260"/>
        <end position="289"/>
    </location>
</feature>
<dbReference type="AlphaFoldDB" id="A0A485KRZ9"/>
<evidence type="ECO:0000313" key="9">
    <source>
        <dbReference type="EMBL" id="KAF0698741.1"/>
    </source>
</evidence>
<evidence type="ECO:0000259" key="8">
    <source>
        <dbReference type="PROSITE" id="PS51519"/>
    </source>
</evidence>
<dbReference type="Proteomes" id="UP000332933">
    <property type="component" value="Unassembled WGS sequence"/>
</dbReference>
<keyword evidence="6" id="KW-0539">Nucleus</keyword>
<evidence type="ECO:0000256" key="5">
    <source>
        <dbReference type="ARBA" id="ARBA00023163"/>
    </source>
</evidence>
<accession>A0A485KRZ9</accession>
<evidence type="ECO:0000256" key="1">
    <source>
        <dbReference type="ARBA" id="ARBA00004049"/>
    </source>
</evidence>
<dbReference type="InterPro" id="IPR044607">
    <property type="entry name" value="RKD-like"/>
</dbReference>
<evidence type="ECO:0000256" key="3">
    <source>
        <dbReference type="ARBA" id="ARBA00023054"/>
    </source>
</evidence>
<organism evidence="10 11">
    <name type="scientific">Aphanomyces stellatus</name>
    <dbReference type="NCBI Taxonomy" id="120398"/>
    <lineage>
        <taxon>Eukaryota</taxon>
        <taxon>Sar</taxon>
        <taxon>Stramenopiles</taxon>
        <taxon>Oomycota</taxon>
        <taxon>Saprolegniomycetes</taxon>
        <taxon>Saprolegniales</taxon>
        <taxon>Verrucalvaceae</taxon>
        <taxon>Aphanomyces</taxon>
    </lineage>
</organism>
<dbReference type="PANTHER" id="PTHR46373:SF2">
    <property type="entry name" value="RWP-RK DOMAIN-CONTAINING PROTEIN"/>
    <property type="match status" value="1"/>
</dbReference>
<feature type="compositionally biased region" description="Basic and acidic residues" evidence="7">
    <location>
        <begin position="514"/>
        <end position="524"/>
    </location>
</feature>
<reference evidence="9" key="2">
    <citation type="submission" date="2019-06" db="EMBL/GenBank/DDBJ databases">
        <title>Genomics analysis of Aphanomyces spp. identifies a new class of oomycete effector associated with host adaptation.</title>
        <authorList>
            <person name="Gaulin E."/>
        </authorList>
    </citation>
    <scope>NUCLEOTIDE SEQUENCE</scope>
    <source>
        <strain evidence="9">CBS 578.67</strain>
    </source>
</reference>
<evidence type="ECO:0000313" key="11">
    <source>
        <dbReference type="Proteomes" id="UP000332933"/>
    </source>
</evidence>
<feature type="region of interest" description="Disordered" evidence="7">
    <location>
        <begin position="354"/>
        <end position="386"/>
    </location>
</feature>
<evidence type="ECO:0000256" key="2">
    <source>
        <dbReference type="ARBA" id="ARBA00023015"/>
    </source>
</evidence>
<dbReference type="EMBL" id="VJMH01005222">
    <property type="protein sequence ID" value="KAF0698741.1"/>
    <property type="molecule type" value="Genomic_DNA"/>
</dbReference>
<dbReference type="PANTHER" id="PTHR46373">
    <property type="entry name" value="PROTEIN RKD4"/>
    <property type="match status" value="1"/>
</dbReference>
<keyword evidence="4" id="KW-0238">DNA-binding</keyword>
<dbReference type="OrthoDB" id="6270329at2759"/>
<gene>
    <name evidence="10" type="primary">Aste57867_10646</name>
    <name evidence="9" type="ORF">As57867_010606</name>
    <name evidence="10" type="ORF">ASTE57867_10646</name>
</gene>
<feature type="domain" description="RWP-RK" evidence="8">
    <location>
        <begin position="404"/>
        <end position="488"/>
    </location>
</feature>
<dbReference type="GO" id="GO:0003700">
    <property type="term" value="F:DNA-binding transcription factor activity"/>
    <property type="evidence" value="ECO:0007669"/>
    <property type="project" value="InterPro"/>
</dbReference>
<keyword evidence="5" id="KW-0804">Transcription</keyword>
<dbReference type="InterPro" id="IPR003035">
    <property type="entry name" value="RWP-RK_dom"/>
</dbReference>
<evidence type="ECO:0000256" key="4">
    <source>
        <dbReference type="ARBA" id="ARBA00023125"/>
    </source>
</evidence>
<dbReference type="PROSITE" id="PS51519">
    <property type="entry name" value="RWP_RK"/>
    <property type="match status" value="1"/>
</dbReference>
<evidence type="ECO:0000256" key="7">
    <source>
        <dbReference type="SAM" id="MobiDB-lite"/>
    </source>
</evidence>
<dbReference type="GO" id="GO:0003677">
    <property type="term" value="F:DNA binding"/>
    <property type="evidence" value="ECO:0007669"/>
    <property type="project" value="UniProtKB-KW"/>
</dbReference>
<keyword evidence="3" id="KW-0175">Coiled coil</keyword>
<dbReference type="EMBL" id="CAADRA010005243">
    <property type="protein sequence ID" value="VFT87518.1"/>
    <property type="molecule type" value="Genomic_DNA"/>
</dbReference>
<comment type="function">
    <text evidence="1">Putative transcription factor.</text>
</comment>
<feature type="region of interest" description="Disordered" evidence="7">
    <location>
        <begin position="503"/>
        <end position="541"/>
    </location>
</feature>
<name>A0A485KRZ9_9STRA</name>
<reference evidence="10 11" key="1">
    <citation type="submission" date="2019-03" db="EMBL/GenBank/DDBJ databases">
        <authorList>
            <person name="Gaulin E."/>
            <person name="Dumas B."/>
        </authorList>
    </citation>
    <scope>NUCLEOTIDE SEQUENCE [LARGE SCALE GENOMIC DNA]</scope>
    <source>
        <strain evidence="10">CBS 568.67</strain>
    </source>
</reference>
<proteinExistence type="predicted"/>
<sequence length="590" mass="66622">MKSAARKGVSLLLRRCFRRDFVAASRSVDRGRGETYANRNALAKSLLMFAVNFDMSKAMCPSSRGSLTRRLRWDVCDDELPPPSGCSPRLKGQDLTFRIGGFEFLSRFAGARDQKTKICPKIATAGHPFDVQRTVVPSLLSSCTRRHRRRPPITMDAREDMDTDRMRQLACIATAVMEPAVVHDRRSPTTPADFHHPSIYSRHLTSSLPRFQSLVSPELPSLHSSHHMGLHEKQAAHMLWLAQEQDLARRQRHIIALKERAQAQARHHHASPRTPPKATSSRKSHAPPQHRLQELFTQQQREQDAMRRNLVQLNYHRMLAEEDLVRLHRDERMHVHAKQAFLLAQKSSTFDAAVAHASSPSTDDRRRRGTCASSTTDDDDDNDDKMMATADENTQAHANSILQLMLPPVLPHRVGLNVKDVSLNELRPHFNKPMAAVAKELGVCITLMKKICRKNGLSRWPHRRIRSLVNRITSLQVVAESVDKAEQARFELHIANLRKELSDVIQNPNGKSRKAQEYERRKTDDEDDDDDDEEHGRAVLLPRRRTDDLSCLEELDATPVTSLQRLSAVILAAGGAPGLPSKANHQPPAA</sequence>
<protein>
    <submittedName>
        <fullName evidence="10">Aste57867_10646 protein</fullName>
    </submittedName>
</protein>
<evidence type="ECO:0000256" key="6">
    <source>
        <dbReference type="ARBA" id="ARBA00023242"/>
    </source>
</evidence>
<keyword evidence="11" id="KW-1185">Reference proteome</keyword>
<dbReference type="Pfam" id="PF02042">
    <property type="entry name" value="RWP-RK"/>
    <property type="match status" value="1"/>
</dbReference>
<evidence type="ECO:0000313" key="10">
    <source>
        <dbReference type="EMBL" id="VFT87518.1"/>
    </source>
</evidence>